<evidence type="ECO:0000313" key="3">
    <source>
        <dbReference type="Proteomes" id="UP000016943"/>
    </source>
</evidence>
<dbReference type="PANTHER" id="PTHR40254:SF1">
    <property type="entry name" value="BLR0577 PROTEIN"/>
    <property type="match status" value="1"/>
</dbReference>
<dbReference type="PATRIC" id="fig|1348662.3.peg.1512"/>
<gene>
    <name evidence="2" type="ORF">CARG_07650</name>
</gene>
<name>U3GYA1_9CORY</name>
<dbReference type="RefSeq" id="WP_021012039.1">
    <property type="nucleotide sequence ID" value="NC_022198.1"/>
</dbReference>
<dbReference type="EMBL" id="CP006365">
    <property type="protein sequence ID" value="AGU15648.1"/>
    <property type="molecule type" value="Genomic_DNA"/>
</dbReference>
<accession>U3GYA1</accession>
<dbReference type="GeneID" id="78250280"/>
<dbReference type="InterPro" id="IPR038732">
    <property type="entry name" value="HpyO/CreE_NAD-binding"/>
</dbReference>
<evidence type="ECO:0000313" key="2">
    <source>
        <dbReference type="EMBL" id="AGU15648.1"/>
    </source>
</evidence>
<dbReference type="Pfam" id="PF13454">
    <property type="entry name" value="NAD_binding_9"/>
    <property type="match status" value="1"/>
</dbReference>
<feature type="domain" description="FAD-dependent urate hydroxylase HpyO/Asp monooxygenase CreE-like FAD/NAD(P)-binding" evidence="1">
    <location>
        <begin position="14"/>
        <end position="190"/>
    </location>
</feature>
<dbReference type="STRING" id="1348662.CARG_07650"/>
<dbReference type="PANTHER" id="PTHR40254">
    <property type="entry name" value="BLR0577 PROTEIN"/>
    <property type="match status" value="1"/>
</dbReference>
<organism evidence="2 3">
    <name type="scientific">Corynebacterium argentoratense DSM 44202</name>
    <dbReference type="NCBI Taxonomy" id="1348662"/>
    <lineage>
        <taxon>Bacteria</taxon>
        <taxon>Bacillati</taxon>
        <taxon>Actinomycetota</taxon>
        <taxon>Actinomycetes</taxon>
        <taxon>Mycobacteriales</taxon>
        <taxon>Corynebacteriaceae</taxon>
        <taxon>Corynebacterium</taxon>
    </lineage>
</organism>
<dbReference type="AlphaFoldDB" id="U3GYA1"/>
<sequence length="608" mass="65710">MAHTPPHADAPAIALIGMGPRGVSTLERIIATHEATNAHSPLHIHVIDPWEVGAGEIWRPDQTPLVCMNTLAGAVTLYTEPDATITGPVRPGPTMYQWIVGVRTGLYQAELPPHLREELHHTRPESHPSRALYGAYIRWVYQHIPLPDGVTITEHHARATSITAAGDTRDVITLDDGSTITADATVYAPGWIPNTHQAPAGARRWIGPGNPIDQDLDAINPGDNLLIRGLGMGFFDAVTLLTQGRGGRFDHGRYIPSGKEPHIRVTSRRGYPFLPKSEYEALPPQAPLRRMKAAIADHADAERVDFSTTLFPAIIKDAYEAYYRALERITPGALAIPIEQIIARIDAAGVRSIAGVTDTATPDSAFLPWALDGVTVDPADQWNHLVEIDPLAEFDGDTEQLQAFIHERLATDVLDAARGTMSARKAALWTISACRKPAAVFGEQGRYTLESSRGDFATLMDFGQMVGSGPPAFRTRELLALTEAGVVSFVLPQNAAVAIEQADVVLDAFLPSPDIHRSADPLIAGLRADGRLQPFAYDGVSTASPDVDPRTRLLAGDPRVHLIGIPTHAQYADTTISPMPGTDPTMLRETDAAARSALAVAYGHDWQA</sequence>
<dbReference type="InterPro" id="IPR036188">
    <property type="entry name" value="FAD/NAD-bd_sf"/>
</dbReference>
<keyword evidence="3" id="KW-1185">Reference proteome</keyword>
<dbReference type="HOGENOM" id="CLU_016297_0_0_11"/>
<dbReference type="InterPro" id="IPR052189">
    <property type="entry name" value="L-asp_N-monooxygenase_NS-form"/>
</dbReference>
<dbReference type="KEGG" id="caz:CARG_07650"/>
<dbReference type="SUPFAM" id="SSF51905">
    <property type="entry name" value="FAD/NAD(P)-binding domain"/>
    <property type="match status" value="1"/>
</dbReference>
<evidence type="ECO:0000259" key="1">
    <source>
        <dbReference type="Pfam" id="PF13454"/>
    </source>
</evidence>
<dbReference type="Proteomes" id="UP000016943">
    <property type="component" value="Chromosome"/>
</dbReference>
<proteinExistence type="predicted"/>
<reference evidence="2 3" key="1">
    <citation type="journal article" date="2013" name="Genome Announc.">
        <title>Whole-Genome Sequence of the Clinical Strain Corynebacterium argentoratense DSM 44202, Isolated from a Human Throat Specimen.</title>
        <authorList>
            <person name="Bomholt C."/>
            <person name="Glaub A."/>
            <person name="Gravermann K."/>
            <person name="Albersmeier A."/>
            <person name="Brinkrolf K."/>
            <person name="Ruckert C."/>
            <person name="Tauch A."/>
        </authorList>
    </citation>
    <scope>NUCLEOTIDE SEQUENCE [LARGE SCALE GENOMIC DNA]</scope>
    <source>
        <strain evidence="2">DSM 44202</strain>
    </source>
</reference>
<dbReference type="eggNOG" id="COG4529">
    <property type="taxonomic scope" value="Bacteria"/>
</dbReference>
<protein>
    <recommendedName>
        <fullName evidence="1">FAD-dependent urate hydroxylase HpyO/Asp monooxygenase CreE-like FAD/NAD(P)-binding domain-containing protein</fullName>
    </recommendedName>
</protein>